<dbReference type="AlphaFoldDB" id="A0A841BUU5"/>
<name>A0A841BUU5_9ACTN</name>
<dbReference type="InterPro" id="IPR002808">
    <property type="entry name" value="AdoCbi_amidolase"/>
</dbReference>
<sequence length="161" mass="16276">MHLTEIAAALNLDGSGVGLMTGVDVTEVVSAAEGAVTVWATVGLGSPILAAASIADAAVVVAPGTVNIVASLPVRLSDAALVNAVSTVTEAKVQALRDLGIHATGTATDATCLVCPASGRVEAYGGPRSVYGSVLARVTYDVLMTGGRRWMSRGLAWSDRR</sequence>
<dbReference type="EMBL" id="JACHMN010000002">
    <property type="protein sequence ID" value="MBB5871226.1"/>
    <property type="molecule type" value="Genomic_DNA"/>
</dbReference>
<keyword evidence="2" id="KW-1185">Reference proteome</keyword>
<evidence type="ECO:0000313" key="2">
    <source>
        <dbReference type="Proteomes" id="UP000587527"/>
    </source>
</evidence>
<accession>A0A841BUU5</accession>
<gene>
    <name evidence="1" type="ORF">F4553_004605</name>
</gene>
<organism evidence="1 2">
    <name type="scientific">Allocatelliglobosispora scoriae</name>
    <dbReference type="NCBI Taxonomy" id="643052"/>
    <lineage>
        <taxon>Bacteria</taxon>
        <taxon>Bacillati</taxon>
        <taxon>Actinomycetota</taxon>
        <taxon>Actinomycetes</taxon>
        <taxon>Micromonosporales</taxon>
        <taxon>Micromonosporaceae</taxon>
        <taxon>Allocatelliglobosispora</taxon>
    </lineage>
</organism>
<dbReference type="PANTHER" id="PTHR35336:SF5">
    <property type="entry name" value="ADENOSYLCOBINAMIDE AMIDOHYDROLASE"/>
    <property type="match status" value="1"/>
</dbReference>
<evidence type="ECO:0000313" key="1">
    <source>
        <dbReference type="EMBL" id="MBB5871226.1"/>
    </source>
</evidence>
<protein>
    <submittedName>
        <fullName evidence="1">Adenosylcobinamide amidohydrolase</fullName>
    </submittedName>
</protein>
<comment type="caution">
    <text evidence="1">The sequence shown here is derived from an EMBL/GenBank/DDBJ whole genome shotgun (WGS) entry which is preliminary data.</text>
</comment>
<dbReference type="PANTHER" id="PTHR35336">
    <property type="entry name" value="ADENOSYLCOBINAMIDE AMIDOHYDROLASE"/>
    <property type="match status" value="1"/>
</dbReference>
<proteinExistence type="predicted"/>
<dbReference type="GO" id="GO:0016787">
    <property type="term" value="F:hydrolase activity"/>
    <property type="evidence" value="ECO:0007669"/>
    <property type="project" value="UniProtKB-KW"/>
</dbReference>
<dbReference type="Proteomes" id="UP000587527">
    <property type="component" value="Unassembled WGS sequence"/>
</dbReference>
<dbReference type="InterPro" id="IPR052209">
    <property type="entry name" value="CbiZ"/>
</dbReference>
<keyword evidence="1" id="KW-0378">Hydrolase</keyword>
<reference evidence="1 2" key="1">
    <citation type="submission" date="2020-08" db="EMBL/GenBank/DDBJ databases">
        <title>Sequencing the genomes of 1000 actinobacteria strains.</title>
        <authorList>
            <person name="Klenk H.-P."/>
        </authorList>
    </citation>
    <scope>NUCLEOTIDE SEQUENCE [LARGE SCALE GENOMIC DNA]</scope>
    <source>
        <strain evidence="1 2">DSM 45362</strain>
    </source>
</reference>
<dbReference type="Pfam" id="PF01955">
    <property type="entry name" value="CbiZ"/>
    <property type="match status" value="1"/>
</dbReference>